<feature type="region of interest" description="Disordered" evidence="1">
    <location>
        <begin position="210"/>
        <end position="257"/>
    </location>
</feature>
<name>A0A0L0JFF1_9ACTN</name>
<dbReference type="RefSeq" id="WP_050375388.1">
    <property type="nucleotide sequence ID" value="NZ_KQ257834.1"/>
</dbReference>
<evidence type="ECO:0000313" key="3">
    <source>
        <dbReference type="Proteomes" id="UP000037151"/>
    </source>
</evidence>
<evidence type="ECO:0008006" key="4">
    <source>
        <dbReference type="Google" id="ProtNLM"/>
    </source>
</evidence>
<protein>
    <recommendedName>
        <fullName evidence="4">TIR domain-containing protein</fullName>
    </recommendedName>
</protein>
<comment type="caution">
    <text evidence="2">The sequence shown here is derived from an EMBL/GenBank/DDBJ whole genome shotgun (WGS) entry which is preliminary data.</text>
</comment>
<dbReference type="EMBL" id="JPPY01000245">
    <property type="protein sequence ID" value="KND24338.1"/>
    <property type="molecule type" value="Genomic_DNA"/>
</dbReference>
<organism evidence="2 3">
    <name type="scientific">Streptomyces acidiscabies</name>
    <dbReference type="NCBI Taxonomy" id="42234"/>
    <lineage>
        <taxon>Bacteria</taxon>
        <taxon>Bacillati</taxon>
        <taxon>Actinomycetota</taxon>
        <taxon>Actinomycetes</taxon>
        <taxon>Kitasatosporales</taxon>
        <taxon>Streptomycetaceae</taxon>
        <taxon>Streptomyces</taxon>
    </lineage>
</organism>
<dbReference type="AlphaFoldDB" id="A0A0L0JFF1"/>
<reference evidence="3" key="1">
    <citation type="submission" date="2014-07" db="EMBL/GenBank/DDBJ databases">
        <title>Genome sequencing of plant-pathogenic Streptomyces species.</title>
        <authorList>
            <person name="Harrison J."/>
            <person name="Sapp M."/>
            <person name="Thwaites R."/>
            <person name="Studholme D.J."/>
        </authorList>
    </citation>
    <scope>NUCLEOTIDE SEQUENCE [LARGE SCALE GENOMIC DNA]</scope>
    <source>
        <strain evidence="3">NCPPB 4445</strain>
    </source>
</reference>
<dbReference type="OrthoDB" id="4063503at2"/>
<evidence type="ECO:0000313" key="2">
    <source>
        <dbReference type="EMBL" id="KND24338.1"/>
    </source>
</evidence>
<accession>A0A0L0JFF1</accession>
<gene>
    <name evidence="2" type="ORF">IQ63_42870</name>
</gene>
<dbReference type="PATRIC" id="fig|42234.21.peg.8803"/>
<evidence type="ECO:0000256" key="1">
    <source>
        <dbReference type="SAM" id="MobiDB-lite"/>
    </source>
</evidence>
<proteinExistence type="predicted"/>
<sequence length="257" mass="28360">MVPYFFVSHAVEGAGRRDVEHFHADLQTEIRGRTNREPGYEGLLADHRRSDLALALPAEVPAMNCRCLVVLYSQEYFRSPSCTYDLSVFEERLSWRLHRTGDASVRPVGVVWQSAGLPARLVEETARQSGRPAGTDYPRSGVGQLIRDPAARGGYLRVLRNVAERVLSAADRTPPTMTAHDAGYLTPFRAMSRTSVVSWDVHLAPVPVPWLSGRTGTPQETAPPGTAIERPDSPPRTRSWFSSPADGERPVLRGPHG</sequence>
<dbReference type="Proteomes" id="UP000037151">
    <property type="component" value="Unassembled WGS sequence"/>
</dbReference>